<evidence type="ECO:0000313" key="11">
    <source>
        <dbReference type="EMBL" id="KAJ7374181.1"/>
    </source>
</evidence>
<dbReference type="PRINTS" id="PR00756">
    <property type="entry name" value="ALADIPTASE"/>
</dbReference>
<dbReference type="OrthoDB" id="6019513at2759"/>
<dbReference type="GO" id="GO:0042277">
    <property type="term" value="F:peptide binding"/>
    <property type="evidence" value="ECO:0007669"/>
    <property type="project" value="TreeGrafter"/>
</dbReference>
<name>A0A9W9Z383_9CNID</name>
<dbReference type="FunFam" id="1.10.390.10:FF:000006">
    <property type="entry name" value="Puromycin-sensitive aminopeptidase"/>
    <property type="match status" value="1"/>
</dbReference>
<evidence type="ECO:0000256" key="7">
    <source>
        <dbReference type="ARBA" id="ARBA00023049"/>
    </source>
</evidence>
<keyword evidence="4 9" id="KW-0479">Metal-binding</keyword>
<dbReference type="CDD" id="cd09601">
    <property type="entry name" value="M1_APN-Q_like"/>
    <property type="match status" value="1"/>
</dbReference>
<dbReference type="InterPro" id="IPR014782">
    <property type="entry name" value="Peptidase_M1_dom"/>
</dbReference>
<dbReference type="GO" id="GO:0008270">
    <property type="term" value="F:zinc ion binding"/>
    <property type="evidence" value="ECO:0007669"/>
    <property type="project" value="InterPro"/>
</dbReference>
<dbReference type="EMBL" id="MU826829">
    <property type="protein sequence ID" value="KAJ7374181.1"/>
    <property type="molecule type" value="Genomic_DNA"/>
</dbReference>
<dbReference type="InterPro" id="IPR042097">
    <property type="entry name" value="Aminopeptidase_N-like_N_sf"/>
</dbReference>
<keyword evidence="3" id="KW-0645">Protease</keyword>
<dbReference type="GO" id="GO:0070006">
    <property type="term" value="F:metalloaminopeptidase activity"/>
    <property type="evidence" value="ECO:0007669"/>
    <property type="project" value="TreeGrafter"/>
</dbReference>
<proteinExistence type="inferred from homology"/>
<keyword evidence="7" id="KW-0482">Metalloprotease</keyword>
<evidence type="ECO:0000256" key="6">
    <source>
        <dbReference type="ARBA" id="ARBA00022833"/>
    </source>
</evidence>
<keyword evidence="12" id="KW-1185">Reference proteome</keyword>
<organism evidence="11 12">
    <name type="scientific">Desmophyllum pertusum</name>
    <dbReference type="NCBI Taxonomy" id="174260"/>
    <lineage>
        <taxon>Eukaryota</taxon>
        <taxon>Metazoa</taxon>
        <taxon>Cnidaria</taxon>
        <taxon>Anthozoa</taxon>
        <taxon>Hexacorallia</taxon>
        <taxon>Scleractinia</taxon>
        <taxon>Caryophylliina</taxon>
        <taxon>Caryophylliidae</taxon>
        <taxon>Desmophyllum</taxon>
    </lineage>
</organism>
<keyword evidence="2 11" id="KW-0031">Aminopeptidase</keyword>
<evidence type="ECO:0000256" key="3">
    <source>
        <dbReference type="ARBA" id="ARBA00022670"/>
    </source>
</evidence>
<feature type="binding site" evidence="9">
    <location>
        <position position="139"/>
    </location>
    <ligand>
        <name>Zn(2+)</name>
        <dbReference type="ChEBI" id="CHEBI:29105"/>
        <note>catalytic</note>
    </ligand>
</feature>
<dbReference type="GO" id="GO:0006508">
    <property type="term" value="P:proteolysis"/>
    <property type="evidence" value="ECO:0007669"/>
    <property type="project" value="UniProtKB-KW"/>
</dbReference>
<keyword evidence="6 9" id="KW-0862">Zinc</keyword>
<dbReference type="AlphaFoldDB" id="A0A9W9Z383"/>
<evidence type="ECO:0000256" key="1">
    <source>
        <dbReference type="ARBA" id="ARBA00010136"/>
    </source>
</evidence>
<evidence type="ECO:0000256" key="2">
    <source>
        <dbReference type="ARBA" id="ARBA00022438"/>
    </source>
</evidence>
<dbReference type="Gene3D" id="2.60.40.1730">
    <property type="entry name" value="tricorn interacting facor f3 domain"/>
    <property type="match status" value="1"/>
</dbReference>
<dbReference type="InterPro" id="IPR050344">
    <property type="entry name" value="Peptidase_M1_aminopeptidases"/>
</dbReference>
<feature type="domain" description="Peptidase M1 membrane alanine aminopeptidase" evidence="10">
    <location>
        <begin position="64"/>
        <end position="173"/>
    </location>
</feature>
<gene>
    <name evidence="11" type="primary">ERAP1_2</name>
    <name evidence="11" type="ORF">OS493_009524</name>
</gene>
<dbReference type="InterPro" id="IPR001930">
    <property type="entry name" value="Peptidase_M1"/>
</dbReference>
<dbReference type="SUPFAM" id="SSF55486">
    <property type="entry name" value="Metalloproteases ('zincins'), catalytic domain"/>
    <property type="match status" value="1"/>
</dbReference>
<evidence type="ECO:0000256" key="5">
    <source>
        <dbReference type="ARBA" id="ARBA00022801"/>
    </source>
</evidence>
<comment type="caution">
    <text evidence="11">The sequence shown here is derived from an EMBL/GenBank/DDBJ whole genome shotgun (WGS) entry which is preliminary data.</text>
</comment>
<comment type="similarity">
    <text evidence="1">Belongs to the peptidase M1 family.</text>
</comment>
<protein>
    <submittedName>
        <fullName evidence="11">Endoplasmic reticulum aminopeptidase 1</fullName>
    </submittedName>
</protein>
<dbReference type="InterPro" id="IPR034016">
    <property type="entry name" value="M1_APN-typ"/>
</dbReference>
<dbReference type="Gene3D" id="1.10.390.10">
    <property type="entry name" value="Neutral Protease Domain 2"/>
    <property type="match status" value="1"/>
</dbReference>
<evidence type="ECO:0000313" key="12">
    <source>
        <dbReference type="Proteomes" id="UP001163046"/>
    </source>
</evidence>
<evidence type="ECO:0000256" key="9">
    <source>
        <dbReference type="PIRSR" id="PIRSR634016-3"/>
    </source>
</evidence>
<dbReference type="GO" id="GO:0043171">
    <property type="term" value="P:peptide catabolic process"/>
    <property type="evidence" value="ECO:0007669"/>
    <property type="project" value="TreeGrafter"/>
</dbReference>
<dbReference type="GO" id="GO:0005615">
    <property type="term" value="C:extracellular space"/>
    <property type="evidence" value="ECO:0007669"/>
    <property type="project" value="TreeGrafter"/>
</dbReference>
<sequence>MPVEKVVSRDDGFMESHFKESVKMSTYLLAFIVSDFAYKETRTKSGKKIRVWSRKDAIESTKLALSVAENVLNYYEKFFNIPYPLPKMDLVAVPDFAAGAMENWGLLTFRETYLLSDPASASAADKQDVAIVVAHELAHQWFGNLVTMKWWNDLWLNEGFANYVEYIGTDHFRKD</sequence>
<evidence type="ECO:0000259" key="10">
    <source>
        <dbReference type="Pfam" id="PF01433"/>
    </source>
</evidence>
<dbReference type="Pfam" id="PF01433">
    <property type="entry name" value="Peptidase_M1"/>
    <property type="match status" value="1"/>
</dbReference>
<dbReference type="Proteomes" id="UP001163046">
    <property type="component" value="Unassembled WGS sequence"/>
</dbReference>
<comment type="cofactor">
    <cofactor evidence="9">
        <name>Zn(2+)</name>
        <dbReference type="ChEBI" id="CHEBI:29105"/>
    </cofactor>
    <text evidence="9">Binds 1 zinc ion per subunit.</text>
</comment>
<dbReference type="PANTHER" id="PTHR11533">
    <property type="entry name" value="PROTEASE M1 ZINC METALLOPROTEASE"/>
    <property type="match status" value="1"/>
</dbReference>
<dbReference type="InterPro" id="IPR027268">
    <property type="entry name" value="Peptidase_M4/M1_CTD_sf"/>
</dbReference>
<feature type="binding site" evidence="9">
    <location>
        <position position="158"/>
    </location>
    <ligand>
        <name>Zn(2+)</name>
        <dbReference type="ChEBI" id="CHEBI:29105"/>
        <note>catalytic</note>
    </ligand>
</feature>
<dbReference type="PANTHER" id="PTHR11533:SF299">
    <property type="entry name" value="AMINOPEPTIDASE"/>
    <property type="match status" value="1"/>
</dbReference>
<reference evidence="11" key="1">
    <citation type="submission" date="2023-01" db="EMBL/GenBank/DDBJ databases">
        <title>Genome assembly of the deep-sea coral Lophelia pertusa.</title>
        <authorList>
            <person name="Herrera S."/>
            <person name="Cordes E."/>
        </authorList>
    </citation>
    <scope>NUCLEOTIDE SEQUENCE</scope>
    <source>
        <strain evidence="11">USNM1676648</strain>
        <tissue evidence="11">Polyp</tissue>
    </source>
</reference>
<feature type="binding site" evidence="9">
    <location>
        <position position="135"/>
    </location>
    <ligand>
        <name>Zn(2+)</name>
        <dbReference type="ChEBI" id="CHEBI:29105"/>
        <note>catalytic</note>
    </ligand>
</feature>
<evidence type="ECO:0000256" key="8">
    <source>
        <dbReference type="PIRSR" id="PIRSR634016-1"/>
    </source>
</evidence>
<evidence type="ECO:0000256" key="4">
    <source>
        <dbReference type="ARBA" id="ARBA00022723"/>
    </source>
</evidence>
<dbReference type="SUPFAM" id="SSF63737">
    <property type="entry name" value="Leukotriene A4 hydrolase N-terminal domain"/>
    <property type="match status" value="1"/>
</dbReference>
<feature type="active site" description="Proton acceptor" evidence="8">
    <location>
        <position position="136"/>
    </location>
</feature>
<dbReference type="GO" id="GO:0005737">
    <property type="term" value="C:cytoplasm"/>
    <property type="evidence" value="ECO:0007669"/>
    <property type="project" value="TreeGrafter"/>
</dbReference>
<accession>A0A9W9Z383</accession>
<dbReference type="GO" id="GO:0016020">
    <property type="term" value="C:membrane"/>
    <property type="evidence" value="ECO:0007669"/>
    <property type="project" value="TreeGrafter"/>
</dbReference>
<keyword evidence="5" id="KW-0378">Hydrolase</keyword>